<feature type="compositionally biased region" description="Basic and acidic residues" evidence="1">
    <location>
        <begin position="74"/>
        <end position="92"/>
    </location>
</feature>
<feature type="compositionally biased region" description="Basic and acidic residues" evidence="1">
    <location>
        <begin position="98"/>
        <end position="116"/>
    </location>
</feature>
<evidence type="ECO:0000256" key="1">
    <source>
        <dbReference type="SAM" id="MobiDB-lite"/>
    </source>
</evidence>
<feature type="region of interest" description="Disordered" evidence="1">
    <location>
        <begin position="65"/>
        <end position="293"/>
    </location>
</feature>
<name>A0A4D9DA38_9STRA</name>
<dbReference type="AlphaFoldDB" id="A0A4D9DA38"/>
<feature type="compositionally biased region" description="Basic and acidic residues" evidence="1">
    <location>
        <begin position="284"/>
        <end position="293"/>
    </location>
</feature>
<reference evidence="2 3" key="1">
    <citation type="submission" date="2019-01" db="EMBL/GenBank/DDBJ databases">
        <title>Nuclear Genome Assembly of the Microalgal Biofuel strain Nannochloropsis salina CCMP1776.</title>
        <authorList>
            <person name="Hovde B."/>
        </authorList>
    </citation>
    <scope>NUCLEOTIDE SEQUENCE [LARGE SCALE GENOMIC DNA]</scope>
    <source>
        <strain evidence="2 3">CCMP1776</strain>
    </source>
</reference>
<feature type="compositionally biased region" description="Gly residues" evidence="1">
    <location>
        <begin position="258"/>
        <end position="271"/>
    </location>
</feature>
<proteinExistence type="predicted"/>
<evidence type="ECO:0000313" key="3">
    <source>
        <dbReference type="Proteomes" id="UP000355283"/>
    </source>
</evidence>
<feature type="compositionally biased region" description="Basic and acidic residues" evidence="1">
    <location>
        <begin position="183"/>
        <end position="196"/>
    </location>
</feature>
<protein>
    <submittedName>
        <fullName evidence="2">Uncharacterized protein</fullName>
    </submittedName>
</protein>
<organism evidence="2 3">
    <name type="scientific">Nannochloropsis salina CCMP1776</name>
    <dbReference type="NCBI Taxonomy" id="1027361"/>
    <lineage>
        <taxon>Eukaryota</taxon>
        <taxon>Sar</taxon>
        <taxon>Stramenopiles</taxon>
        <taxon>Ochrophyta</taxon>
        <taxon>Eustigmatophyceae</taxon>
        <taxon>Eustigmatales</taxon>
        <taxon>Monodopsidaceae</taxon>
        <taxon>Microchloropsis</taxon>
        <taxon>Microchloropsis salina</taxon>
    </lineage>
</organism>
<keyword evidence="3" id="KW-1185">Reference proteome</keyword>
<feature type="compositionally biased region" description="Acidic residues" evidence="1">
    <location>
        <begin position="117"/>
        <end position="127"/>
    </location>
</feature>
<evidence type="ECO:0000313" key="2">
    <source>
        <dbReference type="EMBL" id="TFJ85488.1"/>
    </source>
</evidence>
<dbReference type="EMBL" id="SDOX01000011">
    <property type="protein sequence ID" value="TFJ85488.1"/>
    <property type="molecule type" value="Genomic_DNA"/>
</dbReference>
<accession>A0A4D9DA38</accession>
<sequence length="293" mass="29774">MGAWARREGRLLEVLEAGVRELEVVLGEGGAEGGREGAVGVALARVQEAVGALRENQAVFQVKVPGVEVEEEKGEGRGVGKPEEGGKGRGEGGEEEKGEGRAVGKPEEGGKGRGEGGEEENGEEEEEIHLPIRGVMGREGVMGIEGVMGREGEATAADSDEPTGVASPDPPHRQSGAVAVTPAREEGEGDSLHAPDTHAALGKKKSQPAFPAGTLPPTEPSKANPTARAALISLLDGEEGGEAGKERASGHRRRISGLEGGKGGGAGGGSLWGDLSPPSGGRAVDAKLHELLS</sequence>
<dbReference type="Proteomes" id="UP000355283">
    <property type="component" value="Unassembled WGS sequence"/>
</dbReference>
<comment type="caution">
    <text evidence="2">The sequence shown here is derived from an EMBL/GenBank/DDBJ whole genome shotgun (WGS) entry which is preliminary data.</text>
</comment>
<gene>
    <name evidence="2" type="ORF">NSK_002998</name>
</gene>